<dbReference type="SUPFAM" id="SSF100950">
    <property type="entry name" value="NagB/RpiA/CoA transferase-like"/>
    <property type="match status" value="1"/>
</dbReference>
<dbReference type="InterPro" id="IPR037171">
    <property type="entry name" value="NagB/RpiA_transferase-like"/>
</dbReference>
<dbReference type="InterPro" id="IPR007324">
    <property type="entry name" value="Sugar-bd_dom_put"/>
</dbReference>
<proteinExistence type="inferred from homology"/>
<dbReference type="Proteomes" id="UP001237448">
    <property type="component" value="Unassembled WGS sequence"/>
</dbReference>
<keyword evidence="4" id="KW-0804">Transcription</keyword>
<evidence type="ECO:0000256" key="2">
    <source>
        <dbReference type="ARBA" id="ARBA00023015"/>
    </source>
</evidence>
<dbReference type="InterPro" id="IPR036388">
    <property type="entry name" value="WH-like_DNA-bd_sf"/>
</dbReference>
<sequence length="345" mass="37024">MLTLNLAHETDDALIVRVAWLYYVAGLNQEETASRLGLHRSRVNRMLSEARDRGLVSITINHESARDIGVEHAIAREFGLDFCIATPTIGFSRQSADPELKRIQSVVARRAVGNAGANFLRGKLGSGPITVGVSWGRTIEQVALQLAGVRNPQARFVSLIGSLTRNSASNPFEVVQAFAARTGGEVHFLPVPFIADSVADQQVLMSQRMVMDAVEMARAADLYLISLGELEETAVLRLQDMISADEMRSVRDSGAVCDTLGKLFDIHGREVPHSLTERSLAVDTAYLRGRNVVLLAAGLEKTIPAISLLRSGIARGLIIDGDTALAVAEHIGAASGGRSLPGAGR</sequence>
<dbReference type="Pfam" id="PF04198">
    <property type="entry name" value="Sugar-bind"/>
    <property type="match status" value="1"/>
</dbReference>
<organism evidence="6 7">
    <name type="scientific">Labrys monachus</name>
    <dbReference type="NCBI Taxonomy" id="217067"/>
    <lineage>
        <taxon>Bacteria</taxon>
        <taxon>Pseudomonadati</taxon>
        <taxon>Pseudomonadota</taxon>
        <taxon>Alphaproteobacteria</taxon>
        <taxon>Hyphomicrobiales</taxon>
        <taxon>Xanthobacteraceae</taxon>
        <taxon>Labrys</taxon>
    </lineage>
</organism>
<feature type="domain" description="Sugar-binding" evidence="5">
    <location>
        <begin position="105"/>
        <end position="327"/>
    </location>
</feature>
<comment type="similarity">
    <text evidence="1">Belongs to the SorC transcriptional regulatory family.</text>
</comment>
<dbReference type="EMBL" id="JAUSVK010000001">
    <property type="protein sequence ID" value="MDQ0395334.1"/>
    <property type="molecule type" value="Genomic_DNA"/>
</dbReference>
<keyword evidence="3 6" id="KW-0238">DNA-binding</keyword>
<evidence type="ECO:0000313" key="6">
    <source>
        <dbReference type="EMBL" id="MDQ0395334.1"/>
    </source>
</evidence>
<evidence type="ECO:0000259" key="5">
    <source>
        <dbReference type="Pfam" id="PF04198"/>
    </source>
</evidence>
<evidence type="ECO:0000313" key="7">
    <source>
        <dbReference type="Proteomes" id="UP001237448"/>
    </source>
</evidence>
<protein>
    <submittedName>
        <fullName evidence="6">DNA-binding transcriptional regulator LsrR (DeoR family)</fullName>
    </submittedName>
</protein>
<dbReference type="Gene3D" id="3.40.50.1360">
    <property type="match status" value="1"/>
</dbReference>
<dbReference type="GO" id="GO:0003677">
    <property type="term" value="F:DNA binding"/>
    <property type="evidence" value="ECO:0007669"/>
    <property type="project" value="UniProtKB-KW"/>
</dbReference>
<gene>
    <name evidence="6" type="ORF">J3R73_005126</name>
</gene>
<dbReference type="PANTHER" id="PTHR34294">
    <property type="entry name" value="TRANSCRIPTIONAL REGULATOR-RELATED"/>
    <property type="match status" value="1"/>
</dbReference>
<dbReference type="PANTHER" id="PTHR34294:SF1">
    <property type="entry name" value="TRANSCRIPTIONAL REGULATOR LSRR"/>
    <property type="match status" value="1"/>
</dbReference>
<evidence type="ECO:0000256" key="4">
    <source>
        <dbReference type="ARBA" id="ARBA00023163"/>
    </source>
</evidence>
<reference evidence="6 7" key="1">
    <citation type="submission" date="2023-07" db="EMBL/GenBank/DDBJ databases">
        <title>Genomic Encyclopedia of Type Strains, Phase IV (KMG-IV): sequencing the most valuable type-strain genomes for metagenomic binning, comparative biology and taxonomic classification.</title>
        <authorList>
            <person name="Goeker M."/>
        </authorList>
    </citation>
    <scope>NUCLEOTIDE SEQUENCE [LARGE SCALE GENOMIC DNA]</scope>
    <source>
        <strain evidence="6 7">DSM 5896</strain>
    </source>
</reference>
<keyword evidence="7" id="KW-1185">Reference proteome</keyword>
<evidence type="ECO:0000256" key="3">
    <source>
        <dbReference type="ARBA" id="ARBA00023125"/>
    </source>
</evidence>
<name>A0ABU0FL47_9HYPH</name>
<dbReference type="InterPro" id="IPR051054">
    <property type="entry name" value="SorC_transcr_regulators"/>
</dbReference>
<dbReference type="RefSeq" id="WP_307433934.1">
    <property type="nucleotide sequence ID" value="NZ_JAUSVK010000001.1"/>
</dbReference>
<dbReference type="Gene3D" id="1.10.10.10">
    <property type="entry name" value="Winged helix-like DNA-binding domain superfamily/Winged helix DNA-binding domain"/>
    <property type="match status" value="1"/>
</dbReference>
<keyword evidence="2" id="KW-0805">Transcription regulation</keyword>
<evidence type="ECO:0000256" key="1">
    <source>
        <dbReference type="ARBA" id="ARBA00010466"/>
    </source>
</evidence>
<accession>A0ABU0FL47</accession>
<comment type="caution">
    <text evidence="6">The sequence shown here is derived from an EMBL/GenBank/DDBJ whole genome shotgun (WGS) entry which is preliminary data.</text>
</comment>